<dbReference type="InterPro" id="IPR001647">
    <property type="entry name" value="HTH_TetR"/>
</dbReference>
<dbReference type="PANTHER" id="PTHR30055">
    <property type="entry name" value="HTH-TYPE TRANSCRIPTIONAL REGULATOR RUTR"/>
    <property type="match status" value="1"/>
</dbReference>
<feature type="domain" description="HTH tetR-type" evidence="5">
    <location>
        <begin position="8"/>
        <end position="68"/>
    </location>
</feature>
<dbReference type="Gene3D" id="1.10.357.10">
    <property type="entry name" value="Tetracycline Repressor, domain 2"/>
    <property type="match status" value="1"/>
</dbReference>
<gene>
    <name evidence="6" type="ORF">E4L95_17355</name>
</gene>
<dbReference type="EMBL" id="SRPG01000222">
    <property type="protein sequence ID" value="TGN50636.1"/>
    <property type="molecule type" value="Genomic_DNA"/>
</dbReference>
<dbReference type="InterPro" id="IPR050109">
    <property type="entry name" value="HTH-type_TetR-like_transc_reg"/>
</dbReference>
<keyword evidence="1" id="KW-0805">Transcription regulation</keyword>
<dbReference type="PROSITE" id="PS50977">
    <property type="entry name" value="HTH_TETR_2"/>
    <property type="match status" value="1"/>
</dbReference>
<keyword evidence="7" id="KW-1185">Reference proteome</keyword>
<dbReference type="Pfam" id="PF00440">
    <property type="entry name" value="TetR_N"/>
    <property type="match status" value="1"/>
</dbReference>
<organism evidence="6 7">
    <name type="scientific">Paracoccus liaowanqingii</name>
    <dbReference type="NCBI Taxonomy" id="2560053"/>
    <lineage>
        <taxon>Bacteria</taxon>
        <taxon>Pseudomonadati</taxon>
        <taxon>Pseudomonadota</taxon>
        <taxon>Alphaproteobacteria</taxon>
        <taxon>Rhodobacterales</taxon>
        <taxon>Paracoccaceae</taxon>
        <taxon>Paracoccus</taxon>
    </lineage>
</organism>
<evidence type="ECO:0000313" key="7">
    <source>
        <dbReference type="Proteomes" id="UP000297972"/>
    </source>
</evidence>
<accession>A0A4Z1BS53</accession>
<reference evidence="6 7" key="1">
    <citation type="submission" date="2019-03" db="EMBL/GenBank/DDBJ databases">
        <authorList>
            <person name="Li J."/>
        </authorList>
    </citation>
    <scope>NUCLEOTIDE SEQUENCE [LARGE SCALE GENOMIC DNA]</scope>
    <source>
        <strain evidence="6 7">3058</strain>
    </source>
</reference>
<evidence type="ECO:0000259" key="5">
    <source>
        <dbReference type="PROSITE" id="PS50977"/>
    </source>
</evidence>
<sequence length="203" mass="22344">MPDAPEIPQRVEEILALARHAFIEKGFDSASMQDLARTAGMSAGNFYRYFPSKAALIEAMVDRDVSEIEREFEVISASPDPLAALKVAFRYHMTSTCGEDETLWAEIAAAAVRKPEIAQSLQRMEDCITTRIAWALALVCGLPKADAVCHFGTHARAIFLMIHGVMTGNRPDGVNDAELIGLMMRTINWVLDDAIASQRETST</sequence>
<dbReference type="PANTHER" id="PTHR30055:SF234">
    <property type="entry name" value="HTH-TYPE TRANSCRIPTIONAL REGULATOR BETI"/>
    <property type="match status" value="1"/>
</dbReference>
<dbReference type="GO" id="GO:0000976">
    <property type="term" value="F:transcription cis-regulatory region binding"/>
    <property type="evidence" value="ECO:0007669"/>
    <property type="project" value="TreeGrafter"/>
</dbReference>
<evidence type="ECO:0000313" key="6">
    <source>
        <dbReference type="EMBL" id="TGN50636.1"/>
    </source>
</evidence>
<comment type="caution">
    <text evidence="6">The sequence shown here is derived from an EMBL/GenBank/DDBJ whole genome shotgun (WGS) entry which is preliminary data.</text>
</comment>
<keyword evidence="2 4" id="KW-0238">DNA-binding</keyword>
<evidence type="ECO:0000256" key="4">
    <source>
        <dbReference type="PROSITE-ProRule" id="PRU00335"/>
    </source>
</evidence>
<dbReference type="InterPro" id="IPR009057">
    <property type="entry name" value="Homeodomain-like_sf"/>
</dbReference>
<dbReference type="Proteomes" id="UP000297972">
    <property type="component" value="Unassembled WGS sequence"/>
</dbReference>
<evidence type="ECO:0000256" key="3">
    <source>
        <dbReference type="ARBA" id="ARBA00023163"/>
    </source>
</evidence>
<keyword evidence="3" id="KW-0804">Transcription</keyword>
<feature type="DNA-binding region" description="H-T-H motif" evidence="4">
    <location>
        <begin position="31"/>
        <end position="50"/>
    </location>
</feature>
<evidence type="ECO:0000256" key="2">
    <source>
        <dbReference type="ARBA" id="ARBA00023125"/>
    </source>
</evidence>
<name>A0A4Z1BS53_9RHOB</name>
<dbReference type="PRINTS" id="PR00455">
    <property type="entry name" value="HTHTETR"/>
</dbReference>
<evidence type="ECO:0000256" key="1">
    <source>
        <dbReference type="ARBA" id="ARBA00023015"/>
    </source>
</evidence>
<dbReference type="GO" id="GO:0003700">
    <property type="term" value="F:DNA-binding transcription factor activity"/>
    <property type="evidence" value="ECO:0007669"/>
    <property type="project" value="TreeGrafter"/>
</dbReference>
<dbReference type="SUPFAM" id="SSF46689">
    <property type="entry name" value="Homeodomain-like"/>
    <property type="match status" value="1"/>
</dbReference>
<protein>
    <submittedName>
        <fullName evidence="6">TetR/AcrR family transcriptional regulator</fullName>
    </submittedName>
</protein>
<dbReference type="AlphaFoldDB" id="A0A4Z1BS53"/>
<proteinExistence type="predicted"/>
<dbReference type="OrthoDB" id="9808189at2"/>